<dbReference type="InterPro" id="IPR036498">
    <property type="entry name" value="Nfu/NifU_N_sf"/>
</dbReference>
<dbReference type="FunFam" id="3.30.300.130:FF:000001">
    <property type="entry name" value="NFU1 iron-sulfur cluster scaffold"/>
    <property type="match status" value="1"/>
</dbReference>
<feature type="domain" description="Scaffold protein Nfu/NifU N-terminal" evidence="2">
    <location>
        <begin position="67"/>
        <end position="155"/>
    </location>
</feature>
<accession>A0A1Y2FUS0</accession>
<dbReference type="InterPro" id="IPR001075">
    <property type="entry name" value="NIF_FeS_clus_asmbl_NifU_C"/>
</dbReference>
<reference evidence="3 4" key="1">
    <citation type="submission" date="2016-07" db="EMBL/GenBank/DDBJ databases">
        <title>Pervasive Adenine N6-methylation of Active Genes in Fungi.</title>
        <authorList>
            <consortium name="DOE Joint Genome Institute"/>
            <person name="Mondo S.J."/>
            <person name="Dannebaum R.O."/>
            <person name="Kuo R.C."/>
            <person name="Labutti K."/>
            <person name="Haridas S."/>
            <person name="Kuo A."/>
            <person name="Salamov A."/>
            <person name="Ahrendt S.R."/>
            <person name="Lipzen A."/>
            <person name="Sullivan W."/>
            <person name="Andreopoulos W.B."/>
            <person name="Clum A."/>
            <person name="Lindquist E."/>
            <person name="Daum C."/>
            <person name="Ramamoorthy G.K."/>
            <person name="Gryganskyi A."/>
            <person name="Culley D."/>
            <person name="Magnuson J.K."/>
            <person name="James T.Y."/>
            <person name="O'Malley M.A."/>
            <person name="Stajich J.E."/>
            <person name="Spatafora J.W."/>
            <person name="Visel A."/>
            <person name="Grigoriev I.V."/>
        </authorList>
    </citation>
    <scope>NUCLEOTIDE SEQUENCE [LARGE SCALE GENOMIC DNA]</scope>
    <source>
        <strain evidence="3 4">12-1054</strain>
    </source>
</reference>
<organism evidence="3 4">
    <name type="scientific">Protomyces lactucae-debilis</name>
    <dbReference type="NCBI Taxonomy" id="2754530"/>
    <lineage>
        <taxon>Eukaryota</taxon>
        <taxon>Fungi</taxon>
        <taxon>Dikarya</taxon>
        <taxon>Ascomycota</taxon>
        <taxon>Taphrinomycotina</taxon>
        <taxon>Taphrinomycetes</taxon>
        <taxon>Taphrinales</taxon>
        <taxon>Protomycetaceae</taxon>
        <taxon>Protomyces</taxon>
    </lineage>
</organism>
<dbReference type="SUPFAM" id="SSF110836">
    <property type="entry name" value="Hypothetical protein SAV1430"/>
    <property type="match status" value="1"/>
</dbReference>
<dbReference type="GO" id="GO:0005739">
    <property type="term" value="C:mitochondrion"/>
    <property type="evidence" value="ECO:0007669"/>
    <property type="project" value="TreeGrafter"/>
</dbReference>
<dbReference type="GeneID" id="63785022"/>
<dbReference type="Gene3D" id="3.30.1370.70">
    <property type="entry name" value="Scaffold protein Nfu/NifU, N-terminal domain"/>
    <property type="match status" value="1"/>
</dbReference>
<dbReference type="SMART" id="SM00932">
    <property type="entry name" value="Nfu_N"/>
    <property type="match status" value="1"/>
</dbReference>
<keyword evidence="4" id="KW-1185">Reference proteome</keyword>
<dbReference type="OMA" id="AIMEHYM"/>
<dbReference type="RefSeq" id="XP_040728246.1">
    <property type="nucleotide sequence ID" value="XM_040868423.1"/>
</dbReference>
<dbReference type="InterPro" id="IPR014824">
    <property type="entry name" value="Nfu/NifU_N"/>
</dbReference>
<proteinExistence type="inferred from homology"/>
<dbReference type="GO" id="GO:0005506">
    <property type="term" value="F:iron ion binding"/>
    <property type="evidence" value="ECO:0007669"/>
    <property type="project" value="InterPro"/>
</dbReference>
<dbReference type="SUPFAM" id="SSF117916">
    <property type="entry name" value="Fe-S cluster assembly (FSCA) domain-like"/>
    <property type="match status" value="1"/>
</dbReference>
<evidence type="ECO:0000256" key="1">
    <source>
        <dbReference type="ARBA" id="ARBA00006420"/>
    </source>
</evidence>
<dbReference type="Pfam" id="PF08712">
    <property type="entry name" value="Nfu_N"/>
    <property type="match status" value="1"/>
</dbReference>
<dbReference type="AlphaFoldDB" id="A0A1Y2FUS0"/>
<dbReference type="FunFam" id="3.30.1370.70:FF:000001">
    <property type="entry name" value="NifU-like protein 4, mitochondrial"/>
    <property type="match status" value="1"/>
</dbReference>
<dbReference type="STRING" id="56484.A0A1Y2FUS0"/>
<dbReference type="PANTHER" id="PTHR11178:SF1">
    <property type="entry name" value="NFU1 IRON-SULFUR CLUSTER SCAFFOLD HOMOLOG, MITOCHONDRIAL"/>
    <property type="match status" value="1"/>
</dbReference>
<sequence>MQGLKQALSSQLRPSRGVACRLGTFAKLSAPTGASRSLWAAARSRPRQTHQVQTGFLPRVQRRSMWIQTETTPNQDALKFVPGRDVLGAGATSIEFLSGRDAHISPLAKKLFTIDGVKNIFYGPDFLTVTKDESANWAQLKPEIFSLLMEYFSSGQPIMSDEHTAAASDTAACEDDDEIVSMIKELLDSRIRPAIQEDGGDIEYRGFENGVVKLKLRGACRTCDSSTVTLKNGIESMLMHYVPEVEKVEQVLDPEEQMAEQTFAEFEASLKAKKTAGSQSNIGQAGP</sequence>
<protein>
    <submittedName>
        <fullName evidence="3">Scaffold protein Nfu/NifU N terminal-domain-containing protein</fullName>
    </submittedName>
</protein>
<comment type="caution">
    <text evidence="3">The sequence shown here is derived from an EMBL/GenBank/DDBJ whole genome shotgun (WGS) entry which is preliminary data.</text>
</comment>
<dbReference type="OrthoDB" id="565552at2759"/>
<evidence type="ECO:0000313" key="3">
    <source>
        <dbReference type="EMBL" id="ORY87751.1"/>
    </source>
</evidence>
<dbReference type="Pfam" id="PF01106">
    <property type="entry name" value="NifU"/>
    <property type="match status" value="1"/>
</dbReference>
<evidence type="ECO:0000259" key="2">
    <source>
        <dbReference type="SMART" id="SM00932"/>
    </source>
</evidence>
<dbReference type="EMBL" id="MCFI01000001">
    <property type="protein sequence ID" value="ORY87751.1"/>
    <property type="molecule type" value="Genomic_DNA"/>
</dbReference>
<evidence type="ECO:0000313" key="4">
    <source>
        <dbReference type="Proteomes" id="UP000193685"/>
    </source>
</evidence>
<dbReference type="InterPro" id="IPR034904">
    <property type="entry name" value="FSCA_dom_sf"/>
</dbReference>
<dbReference type="Gene3D" id="3.30.300.130">
    <property type="entry name" value="Fe-S cluster assembly (FSCA)"/>
    <property type="match status" value="1"/>
</dbReference>
<name>A0A1Y2FUS0_PROLT</name>
<dbReference type="GO" id="GO:0051536">
    <property type="term" value="F:iron-sulfur cluster binding"/>
    <property type="evidence" value="ECO:0007669"/>
    <property type="project" value="InterPro"/>
</dbReference>
<dbReference type="PANTHER" id="PTHR11178">
    <property type="entry name" value="IRON-SULFUR CLUSTER SCAFFOLD PROTEIN NFU-RELATED"/>
    <property type="match status" value="1"/>
</dbReference>
<gene>
    <name evidence="3" type="ORF">BCR37DRAFT_375626</name>
</gene>
<comment type="similarity">
    <text evidence="1">Belongs to the NifU family.</text>
</comment>
<dbReference type="Proteomes" id="UP000193685">
    <property type="component" value="Unassembled WGS sequence"/>
</dbReference>
<dbReference type="GO" id="GO:0016226">
    <property type="term" value="P:iron-sulfur cluster assembly"/>
    <property type="evidence" value="ECO:0007669"/>
    <property type="project" value="InterPro"/>
</dbReference>